<evidence type="ECO:0000256" key="1">
    <source>
        <dbReference type="ARBA" id="ARBA00023015"/>
    </source>
</evidence>
<comment type="caution">
    <text evidence="6">The sequence shown here is derived from an EMBL/GenBank/DDBJ whole genome shotgun (WGS) entry which is preliminary data.</text>
</comment>
<dbReference type="GO" id="GO:0003700">
    <property type="term" value="F:DNA-binding transcription factor activity"/>
    <property type="evidence" value="ECO:0007669"/>
    <property type="project" value="TreeGrafter"/>
</dbReference>
<evidence type="ECO:0000256" key="2">
    <source>
        <dbReference type="ARBA" id="ARBA00023125"/>
    </source>
</evidence>
<evidence type="ECO:0000256" key="4">
    <source>
        <dbReference type="SAM" id="MobiDB-lite"/>
    </source>
</evidence>
<dbReference type="GO" id="GO:0000976">
    <property type="term" value="F:transcription cis-regulatory region binding"/>
    <property type="evidence" value="ECO:0007669"/>
    <property type="project" value="TreeGrafter"/>
</dbReference>
<dbReference type="Pfam" id="PF13377">
    <property type="entry name" value="Peripla_BP_3"/>
    <property type="match status" value="1"/>
</dbReference>
<organism evidence="6 7">
    <name type="scientific">Knoellia aerolata DSM 18566</name>
    <dbReference type="NCBI Taxonomy" id="1385519"/>
    <lineage>
        <taxon>Bacteria</taxon>
        <taxon>Bacillati</taxon>
        <taxon>Actinomycetota</taxon>
        <taxon>Actinomycetes</taxon>
        <taxon>Micrococcales</taxon>
        <taxon>Intrasporangiaceae</taxon>
        <taxon>Knoellia</taxon>
    </lineage>
</organism>
<dbReference type="PANTHER" id="PTHR30146">
    <property type="entry name" value="LACI-RELATED TRANSCRIPTIONAL REPRESSOR"/>
    <property type="match status" value="1"/>
</dbReference>
<dbReference type="Gene3D" id="3.40.50.2300">
    <property type="match status" value="2"/>
</dbReference>
<accession>A0A0A0JV03</accession>
<dbReference type="EMBL" id="AVPL01000063">
    <property type="protein sequence ID" value="KGN39917.1"/>
    <property type="molecule type" value="Genomic_DNA"/>
</dbReference>
<dbReference type="SUPFAM" id="SSF53822">
    <property type="entry name" value="Periplasmic binding protein-like I"/>
    <property type="match status" value="1"/>
</dbReference>
<dbReference type="InterPro" id="IPR010982">
    <property type="entry name" value="Lambda_DNA-bd_dom_sf"/>
</dbReference>
<dbReference type="PROSITE" id="PS50932">
    <property type="entry name" value="HTH_LACI_2"/>
    <property type="match status" value="1"/>
</dbReference>
<proteinExistence type="predicted"/>
<evidence type="ECO:0000313" key="6">
    <source>
        <dbReference type="EMBL" id="KGN39917.1"/>
    </source>
</evidence>
<feature type="region of interest" description="Disordered" evidence="4">
    <location>
        <begin position="325"/>
        <end position="346"/>
    </location>
</feature>
<evidence type="ECO:0000259" key="5">
    <source>
        <dbReference type="PROSITE" id="PS50932"/>
    </source>
</evidence>
<dbReference type="SMART" id="SM00354">
    <property type="entry name" value="HTH_LACI"/>
    <property type="match status" value="1"/>
</dbReference>
<dbReference type="STRING" id="1385519.N801_18100"/>
<dbReference type="PANTHER" id="PTHR30146:SF153">
    <property type="entry name" value="LACTOSE OPERON REPRESSOR"/>
    <property type="match status" value="1"/>
</dbReference>
<dbReference type="InterPro" id="IPR046335">
    <property type="entry name" value="LacI/GalR-like_sensor"/>
</dbReference>
<dbReference type="InterPro" id="IPR000843">
    <property type="entry name" value="HTH_LacI"/>
</dbReference>
<evidence type="ECO:0000256" key="3">
    <source>
        <dbReference type="ARBA" id="ARBA00023163"/>
    </source>
</evidence>
<reference evidence="6 7" key="1">
    <citation type="submission" date="2013-08" db="EMBL/GenBank/DDBJ databases">
        <title>The genome sequence of Knoellia aerolata.</title>
        <authorList>
            <person name="Zhu W."/>
            <person name="Wang G."/>
        </authorList>
    </citation>
    <scope>NUCLEOTIDE SEQUENCE [LARGE SCALE GENOMIC DNA]</scope>
    <source>
        <strain evidence="6 7">DSM 18566</strain>
    </source>
</reference>
<gene>
    <name evidence="6" type="ORF">N801_18100</name>
</gene>
<dbReference type="eggNOG" id="COG1609">
    <property type="taxonomic scope" value="Bacteria"/>
</dbReference>
<name>A0A0A0JV03_9MICO</name>
<protein>
    <recommendedName>
        <fullName evidence="5">HTH lacI-type domain-containing protein</fullName>
    </recommendedName>
</protein>
<dbReference type="AlphaFoldDB" id="A0A0A0JV03"/>
<keyword evidence="3" id="KW-0804">Transcription</keyword>
<dbReference type="CDD" id="cd06267">
    <property type="entry name" value="PBP1_LacI_sugar_binding-like"/>
    <property type="match status" value="1"/>
</dbReference>
<keyword evidence="7" id="KW-1185">Reference proteome</keyword>
<dbReference type="Gene3D" id="1.10.260.40">
    <property type="entry name" value="lambda repressor-like DNA-binding domains"/>
    <property type="match status" value="1"/>
</dbReference>
<dbReference type="SUPFAM" id="SSF47413">
    <property type="entry name" value="lambda repressor-like DNA-binding domains"/>
    <property type="match status" value="1"/>
</dbReference>
<dbReference type="Proteomes" id="UP000030013">
    <property type="component" value="Unassembled WGS sequence"/>
</dbReference>
<dbReference type="Pfam" id="PF00356">
    <property type="entry name" value="LacI"/>
    <property type="match status" value="1"/>
</dbReference>
<sequence length="346" mass="37183">MTIYAVAERARVSIATVSRVLKGSSVVTESTRQKVLDAVQELEYTPSGAARSLAERRHHTLGLVLPELGGPYYAELLAGFETKAAELRQGVMLVIAKAEGHGGDAIRALATRVDGIAFLGRDVERVRRSGKKLVLIAADSLPGVEVISTENIAGARRLTEHLLAHGRTRLLFVGDPDAAHDVRERYEGFVLAHHDRGLEPAQPVLAPFRESDGQAVAERLIAGDLEADALVCGNDELALAIMARLLGAGVDVPRDIAVVGWDDVMTARYVRPGLTTVRQPVRDVGALAADRLFHLVTGSAKAPERHVLPTEVVIRGSCGCTRTPSADPEPDLYPIPTPHPSKVRSR</sequence>
<keyword evidence="2" id="KW-0238">DNA-binding</keyword>
<evidence type="ECO:0000313" key="7">
    <source>
        <dbReference type="Proteomes" id="UP000030013"/>
    </source>
</evidence>
<dbReference type="InterPro" id="IPR028082">
    <property type="entry name" value="Peripla_BP_I"/>
</dbReference>
<feature type="domain" description="HTH lacI-type" evidence="5">
    <location>
        <begin position="1"/>
        <end position="55"/>
    </location>
</feature>
<dbReference type="CDD" id="cd01392">
    <property type="entry name" value="HTH_LacI"/>
    <property type="match status" value="1"/>
</dbReference>
<keyword evidence="1" id="KW-0805">Transcription regulation</keyword>